<dbReference type="AlphaFoldDB" id="A0A916T3G9"/>
<keyword evidence="1" id="KW-0805">Transcription regulation</keyword>
<dbReference type="PRINTS" id="PR00778">
    <property type="entry name" value="HTHARSR"/>
</dbReference>
<dbReference type="InterPro" id="IPR051081">
    <property type="entry name" value="HTH_MetalResp_TranReg"/>
</dbReference>
<dbReference type="RefSeq" id="WP_188836785.1">
    <property type="nucleotide sequence ID" value="NZ_BMHI01000003.1"/>
</dbReference>
<organism evidence="5 6">
    <name type="scientific">Flexivirga endophytica</name>
    <dbReference type="NCBI Taxonomy" id="1849103"/>
    <lineage>
        <taxon>Bacteria</taxon>
        <taxon>Bacillati</taxon>
        <taxon>Actinomycetota</taxon>
        <taxon>Actinomycetes</taxon>
        <taxon>Micrococcales</taxon>
        <taxon>Dermacoccaceae</taxon>
        <taxon>Flexivirga</taxon>
    </lineage>
</organism>
<reference evidence="5" key="2">
    <citation type="submission" date="2020-09" db="EMBL/GenBank/DDBJ databases">
        <authorList>
            <person name="Sun Q."/>
            <person name="Zhou Y."/>
        </authorList>
    </citation>
    <scope>NUCLEOTIDE SEQUENCE</scope>
    <source>
        <strain evidence="5">CGMCC 1.15085</strain>
    </source>
</reference>
<dbReference type="Gene3D" id="1.10.10.10">
    <property type="entry name" value="Winged helix-like DNA-binding domain superfamily/Winged helix DNA-binding domain"/>
    <property type="match status" value="1"/>
</dbReference>
<dbReference type="CDD" id="cd00090">
    <property type="entry name" value="HTH_ARSR"/>
    <property type="match status" value="1"/>
</dbReference>
<sequence>MPIAQDLVADSPAQLRALSHPMRHRLLRALPADGATISQLSRLAKTNKGNVSHHLRVLLDAGLVTRGHTRTVRGGTEQYWIPVARRLRFPAGDGETTDAMLRAIGEEIPHDDDHLFNNRRISMTAEQAQHLSEHLDRLVNELPDGDPGLPSYSVIVSVYRSDLRPAPTRTKEHS</sequence>
<keyword evidence="3" id="KW-0804">Transcription</keyword>
<feature type="domain" description="HTH arsR-type" evidence="4">
    <location>
        <begin position="13"/>
        <end position="94"/>
    </location>
</feature>
<evidence type="ECO:0000256" key="2">
    <source>
        <dbReference type="ARBA" id="ARBA00023125"/>
    </source>
</evidence>
<dbReference type="Pfam" id="PF12840">
    <property type="entry name" value="HTH_20"/>
    <property type="match status" value="1"/>
</dbReference>
<dbReference type="InterPro" id="IPR011991">
    <property type="entry name" value="ArsR-like_HTH"/>
</dbReference>
<protein>
    <recommendedName>
        <fullName evidence="4">HTH arsR-type domain-containing protein</fullName>
    </recommendedName>
</protein>
<proteinExistence type="predicted"/>
<evidence type="ECO:0000313" key="5">
    <source>
        <dbReference type="EMBL" id="GGB28952.1"/>
    </source>
</evidence>
<keyword evidence="2" id="KW-0238">DNA-binding</keyword>
<dbReference type="InterPro" id="IPR036390">
    <property type="entry name" value="WH_DNA-bd_sf"/>
</dbReference>
<dbReference type="Proteomes" id="UP000636793">
    <property type="component" value="Unassembled WGS sequence"/>
</dbReference>
<dbReference type="PANTHER" id="PTHR33154">
    <property type="entry name" value="TRANSCRIPTIONAL REGULATOR, ARSR FAMILY"/>
    <property type="match status" value="1"/>
</dbReference>
<evidence type="ECO:0000313" key="6">
    <source>
        <dbReference type="Proteomes" id="UP000636793"/>
    </source>
</evidence>
<dbReference type="SUPFAM" id="SSF46785">
    <property type="entry name" value="Winged helix' DNA-binding domain"/>
    <property type="match status" value="1"/>
</dbReference>
<gene>
    <name evidence="5" type="ORF">GCM10011492_19040</name>
</gene>
<name>A0A916T3G9_9MICO</name>
<dbReference type="InterPro" id="IPR036388">
    <property type="entry name" value="WH-like_DNA-bd_sf"/>
</dbReference>
<evidence type="ECO:0000256" key="1">
    <source>
        <dbReference type="ARBA" id="ARBA00023015"/>
    </source>
</evidence>
<dbReference type="SMART" id="SM00418">
    <property type="entry name" value="HTH_ARSR"/>
    <property type="match status" value="1"/>
</dbReference>
<evidence type="ECO:0000256" key="3">
    <source>
        <dbReference type="ARBA" id="ARBA00023163"/>
    </source>
</evidence>
<dbReference type="GO" id="GO:0003677">
    <property type="term" value="F:DNA binding"/>
    <property type="evidence" value="ECO:0007669"/>
    <property type="project" value="UniProtKB-KW"/>
</dbReference>
<keyword evidence="6" id="KW-1185">Reference proteome</keyword>
<dbReference type="InterPro" id="IPR001845">
    <property type="entry name" value="HTH_ArsR_DNA-bd_dom"/>
</dbReference>
<dbReference type="EMBL" id="BMHI01000003">
    <property type="protein sequence ID" value="GGB28952.1"/>
    <property type="molecule type" value="Genomic_DNA"/>
</dbReference>
<evidence type="ECO:0000259" key="4">
    <source>
        <dbReference type="SMART" id="SM00418"/>
    </source>
</evidence>
<dbReference type="GO" id="GO:0003700">
    <property type="term" value="F:DNA-binding transcription factor activity"/>
    <property type="evidence" value="ECO:0007669"/>
    <property type="project" value="InterPro"/>
</dbReference>
<accession>A0A916T3G9</accession>
<dbReference type="PANTHER" id="PTHR33154:SF15">
    <property type="entry name" value="REGULATORY PROTEIN ARSR"/>
    <property type="match status" value="1"/>
</dbReference>
<comment type="caution">
    <text evidence="5">The sequence shown here is derived from an EMBL/GenBank/DDBJ whole genome shotgun (WGS) entry which is preliminary data.</text>
</comment>
<reference evidence="5" key="1">
    <citation type="journal article" date="2014" name="Int. J. Syst. Evol. Microbiol.">
        <title>Complete genome sequence of Corynebacterium casei LMG S-19264T (=DSM 44701T), isolated from a smear-ripened cheese.</title>
        <authorList>
            <consortium name="US DOE Joint Genome Institute (JGI-PGF)"/>
            <person name="Walter F."/>
            <person name="Albersmeier A."/>
            <person name="Kalinowski J."/>
            <person name="Ruckert C."/>
        </authorList>
    </citation>
    <scope>NUCLEOTIDE SEQUENCE</scope>
    <source>
        <strain evidence="5">CGMCC 1.15085</strain>
    </source>
</reference>